<protein>
    <recommendedName>
        <fullName evidence="3 5">Regulatory protein RecX</fullName>
    </recommendedName>
</protein>
<organism evidence="8 10">
    <name type="scientific">Neptunomonas phycophila</name>
    <dbReference type="NCBI Taxonomy" id="1572645"/>
    <lineage>
        <taxon>Bacteria</taxon>
        <taxon>Pseudomonadati</taxon>
        <taxon>Pseudomonadota</taxon>
        <taxon>Gammaproteobacteria</taxon>
        <taxon>Oceanospirillales</taxon>
        <taxon>Oceanospirillaceae</taxon>
        <taxon>Neptunomonas</taxon>
    </lineage>
</organism>
<dbReference type="Proteomes" id="UP001169862">
    <property type="component" value="Unassembled WGS sequence"/>
</dbReference>
<dbReference type="InterPro" id="IPR053924">
    <property type="entry name" value="RecX_HTH_2nd"/>
</dbReference>
<dbReference type="Proteomes" id="UP001177341">
    <property type="component" value="Unassembled WGS sequence"/>
</dbReference>
<comment type="subcellular location">
    <subcellularLocation>
        <location evidence="1 5">Cytoplasm</location>
    </subcellularLocation>
</comment>
<name>A0AAW7XKR7_9GAMM</name>
<evidence type="ECO:0000256" key="2">
    <source>
        <dbReference type="ARBA" id="ARBA00009695"/>
    </source>
</evidence>
<proteinExistence type="inferred from homology"/>
<dbReference type="Pfam" id="PF02631">
    <property type="entry name" value="RecX_HTH2"/>
    <property type="match status" value="1"/>
</dbReference>
<dbReference type="Gene3D" id="1.10.10.10">
    <property type="entry name" value="Winged helix-like DNA-binding domain superfamily/Winged helix DNA-binding domain"/>
    <property type="match status" value="3"/>
</dbReference>
<dbReference type="GO" id="GO:0006282">
    <property type="term" value="P:regulation of DNA repair"/>
    <property type="evidence" value="ECO:0007669"/>
    <property type="project" value="UniProtKB-UniRule"/>
</dbReference>
<dbReference type="PANTHER" id="PTHR33602">
    <property type="entry name" value="REGULATORY PROTEIN RECX FAMILY PROTEIN"/>
    <property type="match status" value="1"/>
</dbReference>
<evidence type="ECO:0000259" key="7">
    <source>
        <dbReference type="Pfam" id="PF21981"/>
    </source>
</evidence>
<evidence type="ECO:0000256" key="1">
    <source>
        <dbReference type="ARBA" id="ARBA00004496"/>
    </source>
</evidence>
<dbReference type="RefSeq" id="WP_290036207.1">
    <property type="nucleotide sequence ID" value="NZ_JAUOPG010000011.1"/>
</dbReference>
<dbReference type="GO" id="GO:0005737">
    <property type="term" value="C:cytoplasm"/>
    <property type="evidence" value="ECO:0007669"/>
    <property type="project" value="UniProtKB-SubCell"/>
</dbReference>
<reference evidence="8" key="1">
    <citation type="submission" date="2023-07" db="EMBL/GenBank/DDBJ databases">
        <title>Genome content predicts the carbon catabolic preferences of heterotrophic bacteria.</title>
        <authorList>
            <person name="Gralka M."/>
        </authorList>
    </citation>
    <scope>NUCLEOTIDE SEQUENCE</scope>
    <source>
        <strain evidence="9">5G01</strain>
        <strain evidence="8">I2M16</strain>
    </source>
</reference>
<evidence type="ECO:0000313" key="10">
    <source>
        <dbReference type="Proteomes" id="UP001169862"/>
    </source>
</evidence>
<evidence type="ECO:0000256" key="5">
    <source>
        <dbReference type="HAMAP-Rule" id="MF_01114"/>
    </source>
</evidence>
<feature type="domain" description="RecX second three-helical" evidence="6">
    <location>
        <begin position="68"/>
        <end position="107"/>
    </location>
</feature>
<dbReference type="InterPro" id="IPR053925">
    <property type="entry name" value="RecX_HTH_3rd"/>
</dbReference>
<comment type="similarity">
    <text evidence="2 5">Belongs to the RecX family.</text>
</comment>
<evidence type="ECO:0000259" key="6">
    <source>
        <dbReference type="Pfam" id="PF02631"/>
    </source>
</evidence>
<keyword evidence="4 5" id="KW-0963">Cytoplasm</keyword>
<accession>A0AAW7XKR7</accession>
<comment type="function">
    <text evidence="5">Modulates RecA activity.</text>
</comment>
<dbReference type="Pfam" id="PF21981">
    <property type="entry name" value="RecX_HTH3"/>
    <property type="match status" value="1"/>
</dbReference>
<gene>
    <name evidence="5" type="primary">recX</name>
    <name evidence="8" type="ORF">Q4490_15070</name>
    <name evidence="9" type="ORF">Q8W30_13165</name>
</gene>
<dbReference type="InterPro" id="IPR003783">
    <property type="entry name" value="Regulatory_RecX"/>
</dbReference>
<comment type="caution">
    <text evidence="8">The sequence shown here is derived from an EMBL/GenBank/DDBJ whole genome shotgun (WGS) entry which is preliminary data.</text>
</comment>
<sequence>MTFNKKVDKKPYQPKPLENESDVRNALLNLLSRRDYSVKELTEKLSPRCDEALLYKVLDAFIEAGYQSDERFAGALVRNRASQGYGKMRVLQDARRKGISDILIQAAIQEEAIDWFELAVTAYQKKFKEPLDRQDRKSADKRMRFLVQRGFSFDEAKYAIYEADENNSAL</sequence>
<evidence type="ECO:0000313" key="9">
    <source>
        <dbReference type="EMBL" id="MDP2523519.1"/>
    </source>
</evidence>
<dbReference type="PANTHER" id="PTHR33602:SF1">
    <property type="entry name" value="REGULATORY PROTEIN RECX FAMILY PROTEIN"/>
    <property type="match status" value="1"/>
</dbReference>
<feature type="domain" description="RecX third three-helical" evidence="7">
    <location>
        <begin position="114"/>
        <end position="160"/>
    </location>
</feature>
<dbReference type="EMBL" id="JAUYVO010000009">
    <property type="protein sequence ID" value="MDP2523519.1"/>
    <property type="molecule type" value="Genomic_DNA"/>
</dbReference>
<evidence type="ECO:0000313" key="11">
    <source>
        <dbReference type="Proteomes" id="UP001177341"/>
    </source>
</evidence>
<dbReference type="EMBL" id="JAUOPG010000011">
    <property type="protein sequence ID" value="MDO6454889.1"/>
    <property type="molecule type" value="Genomic_DNA"/>
</dbReference>
<dbReference type="HAMAP" id="MF_01114">
    <property type="entry name" value="RecX"/>
    <property type="match status" value="1"/>
</dbReference>
<keyword evidence="11" id="KW-1185">Reference proteome</keyword>
<dbReference type="InterPro" id="IPR036388">
    <property type="entry name" value="WH-like_DNA-bd_sf"/>
</dbReference>
<evidence type="ECO:0000256" key="4">
    <source>
        <dbReference type="ARBA" id="ARBA00022490"/>
    </source>
</evidence>
<dbReference type="AlphaFoldDB" id="A0AAW7XKR7"/>
<evidence type="ECO:0000313" key="8">
    <source>
        <dbReference type="EMBL" id="MDO6454889.1"/>
    </source>
</evidence>
<evidence type="ECO:0000256" key="3">
    <source>
        <dbReference type="ARBA" id="ARBA00018111"/>
    </source>
</evidence>